<evidence type="ECO:0000259" key="7">
    <source>
        <dbReference type="PROSITE" id="PS50850"/>
    </source>
</evidence>
<evidence type="ECO:0000256" key="6">
    <source>
        <dbReference type="RuleBase" id="RU003346"/>
    </source>
</evidence>
<evidence type="ECO:0000256" key="3">
    <source>
        <dbReference type="ARBA" id="ARBA00022692"/>
    </source>
</evidence>
<evidence type="ECO:0000313" key="9">
    <source>
        <dbReference type="Proteomes" id="UP000466442"/>
    </source>
</evidence>
<keyword evidence="3" id="KW-0812">Transmembrane</keyword>
<feature type="domain" description="Major facilitator superfamily (MFS) profile" evidence="7">
    <location>
        <begin position="57"/>
        <end position="489"/>
    </location>
</feature>
<evidence type="ECO:0000256" key="2">
    <source>
        <dbReference type="ARBA" id="ARBA00022475"/>
    </source>
</evidence>
<comment type="caution">
    <text evidence="8">The sequence shown here is derived from an EMBL/GenBank/DDBJ whole genome shotgun (WGS) entry which is preliminary data.</text>
</comment>
<dbReference type="Proteomes" id="UP000466442">
    <property type="component" value="Unassembled WGS sequence"/>
</dbReference>
<accession>A0A6A4K5D1</accession>
<organism evidence="8 9">
    <name type="scientific">Apolygus lucorum</name>
    <name type="common">Small green plant bug</name>
    <name type="synonym">Lygocoris lucorum</name>
    <dbReference type="NCBI Taxonomy" id="248454"/>
    <lineage>
        <taxon>Eukaryota</taxon>
        <taxon>Metazoa</taxon>
        <taxon>Ecdysozoa</taxon>
        <taxon>Arthropoda</taxon>
        <taxon>Hexapoda</taxon>
        <taxon>Insecta</taxon>
        <taxon>Pterygota</taxon>
        <taxon>Neoptera</taxon>
        <taxon>Paraneoptera</taxon>
        <taxon>Hemiptera</taxon>
        <taxon>Heteroptera</taxon>
        <taxon>Panheteroptera</taxon>
        <taxon>Cimicomorpha</taxon>
        <taxon>Miridae</taxon>
        <taxon>Mirini</taxon>
        <taxon>Apolygus</taxon>
    </lineage>
</organism>
<proteinExistence type="inferred from homology"/>
<dbReference type="GO" id="GO:0051119">
    <property type="term" value="F:sugar transmembrane transporter activity"/>
    <property type="evidence" value="ECO:0007669"/>
    <property type="project" value="InterPro"/>
</dbReference>
<evidence type="ECO:0000256" key="1">
    <source>
        <dbReference type="ARBA" id="ARBA00004651"/>
    </source>
</evidence>
<dbReference type="PROSITE" id="PS00216">
    <property type="entry name" value="SUGAR_TRANSPORT_1"/>
    <property type="match status" value="1"/>
</dbReference>
<dbReference type="InterPro" id="IPR005829">
    <property type="entry name" value="Sugar_transporter_CS"/>
</dbReference>
<dbReference type="OrthoDB" id="6612291at2759"/>
<dbReference type="PRINTS" id="PR00171">
    <property type="entry name" value="SUGRTRNSPORT"/>
</dbReference>
<dbReference type="PROSITE" id="PS00217">
    <property type="entry name" value="SUGAR_TRANSPORT_2"/>
    <property type="match status" value="1"/>
</dbReference>
<evidence type="ECO:0000313" key="8">
    <source>
        <dbReference type="EMBL" id="KAF6214064.1"/>
    </source>
</evidence>
<dbReference type="NCBIfam" id="TIGR00879">
    <property type="entry name" value="SP"/>
    <property type="match status" value="1"/>
</dbReference>
<dbReference type="EMBL" id="WIXP02000003">
    <property type="protein sequence ID" value="KAF6214064.1"/>
    <property type="molecule type" value="Genomic_DNA"/>
</dbReference>
<keyword evidence="5" id="KW-0472">Membrane</keyword>
<dbReference type="Gene3D" id="1.20.1250.20">
    <property type="entry name" value="MFS general substrate transporter like domains"/>
    <property type="match status" value="2"/>
</dbReference>
<gene>
    <name evidence="8" type="ORF">GE061_011795</name>
</gene>
<keyword evidence="2" id="KW-1003">Cell membrane</keyword>
<comment type="subcellular location">
    <subcellularLocation>
        <location evidence="1">Cell membrane</location>
        <topology evidence="1">Multi-pass membrane protein</topology>
    </subcellularLocation>
</comment>
<dbReference type="InterPro" id="IPR044775">
    <property type="entry name" value="MFS_ERD6/Tret1-like"/>
</dbReference>
<dbReference type="SUPFAM" id="SSF103473">
    <property type="entry name" value="MFS general substrate transporter"/>
    <property type="match status" value="1"/>
</dbReference>
<reference evidence="8" key="1">
    <citation type="journal article" date="2021" name="Mol. Ecol. Resour.">
        <title>Apolygus lucorum genome provides insights into omnivorousness and mesophyll feeding.</title>
        <authorList>
            <person name="Liu Y."/>
            <person name="Liu H."/>
            <person name="Wang H."/>
            <person name="Huang T."/>
            <person name="Liu B."/>
            <person name="Yang B."/>
            <person name="Yin L."/>
            <person name="Li B."/>
            <person name="Zhang Y."/>
            <person name="Zhang S."/>
            <person name="Jiang F."/>
            <person name="Zhang X."/>
            <person name="Ren Y."/>
            <person name="Wang B."/>
            <person name="Wang S."/>
            <person name="Lu Y."/>
            <person name="Wu K."/>
            <person name="Fan W."/>
            <person name="Wang G."/>
        </authorList>
    </citation>
    <scope>NUCLEOTIDE SEQUENCE</scope>
    <source>
        <strain evidence="8">12Hb</strain>
    </source>
</reference>
<name>A0A6A4K5D1_APOLU</name>
<protein>
    <recommendedName>
        <fullName evidence="7">Major facilitator superfamily (MFS) profile domain-containing protein</fullName>
    </recommendedName>
</protein>
<evidence type="ECO:0000256" key="5">
    <source>
        <dbReference type="ARBA" id="ARBA00023136"/>
    </source>
</evidence>
<dbReference type="PANTHER" id="PTHR48021:SF7">
    <property type="entry name" value="RH09188P"/>
    <property type="match status" value="1"/>
</dbReference>
<dbReference type="InterPro" id="IPR036259">
    <property type="entry name" value="MFS_trans_sf"/>
</dbReference>
<dbReference type="Pfam" id="PF00083">
    <property type="entry name" value="Sugar_tr"/>
    <property type="match status" value="1"/>
</dbReference>
<dbReference type="AlphaFoldDB" id="A0A6A4K5D1"/>
<dbReference type="InterPro" id="IPR005828">
    <property type="entry name" value="MFS_sugar_transport-like"/>
</dbReference>
<dbReference type="InterPro" id="IPR003663">
    <property type="entry name" value="Sugar/inositol_transpt"/>
</dbReference>
<dbReference type="PANTHER" id="PTHR48021">
    <property type="match status" value="1"/>
</dbReference>
<dbReference type="CDD" id="cd17358">
    <property type="entry name" value="MFS_GLUT6_8_Class3_like"/>
    <property type="match status" value="1"/>
</dbReference>
<dbReference type="FunFam" id="1.20.1250.20:FF:000249">
    <property type="entry name" value="facilitated trehalose transporter Tret1"/>
    <property type="match status" value="1"/>
</dbReference>
<evidence type="ECO:0000256" key="4">
    <source>
        <dbReference type="ARBA" id="ARBA00022989"/>
    </source>
</evidence>
<keyword evidence="6" id="KW-0813">Transport</keyword>
<sequence length="528" mass="57111">MSIKAATGSIVDLESLKALVAPQSAKIVGDRVAKEGSVRLLPGAKRKRGSSLRQVCASLMANIGTINTGMAFGFPAVAIPQLEEPNNGFMTIDKYQASWIASLSSMTTPFGCLLSGYLMDAIGRKRTLIITQIPAIAGWLLIANATTLEMIYVGRMLVGLGSGMVGAPARVYTGEATQPHLRGTLAAVASVGVSLGVLNEYALGALLIPWKTIALISSLVPALALICAFLIPETPSFLVSSGKIEKSKKSLSKLRGPTCDVDLEAAELQNFARKNNIHKPSVKEVLRGVLQPSAYWPYFILALYFLIYQFSGVNPITFYAVQIFQDSGAKMDKHLATVLTGVVRLIFTVVSAGLLRRCGKRPLTFLSSIGCGVTMLVLGTYMYYRSALQEGEAPQYTWIPVTALLLFTVASVMGYLVVPWVMIGEVYPTQVRGVMGGLTTCTAHFSIFLVVKTYPILQDLVSNHGAFWLYGTVSLLGTFFFYFYLPETKGRSLQDIEDYFSGKTDTLKKPKPQNMPAVISVPKGNALP</sequence>
<dbReference type="InterPro" id="IPR050549">
    <property type="entry name" value="MFS_Trehalose_Transporter"/>
</dbReference>
<dbReference type="GO" id="GO:0005886">
    <property type="term" value="C:plasma membrane"/>
    <property type="evidence" value="ECO:0007669"/>
    <property type="project" value="UniProtKB-SubCell"/>
</dbReference>
<comment type="similarity">
    <text evidence="6">Belongs to the major facilitator superfamily. Sugar transporter (TC 2.A.1.1) family.</text>
</comment>
<keyword evidence="9" id="KW-1185">Reference proteome</keyword>
<keyword evidence="4" id="KW-1133">Transmembrane helix</keyword>
<dbReference type="PROSITE" id="PS50850">
    <property type="entry name" value="MFS"/>
    <property type="match status" value="1"/>
</dbReference>
<dbReference type="InterPro" id="IPR020846">
    <property type="entry name" value="MFS_dom"/>
</dbReference>